<feature type="domain" description="Rhodanese" evidence="9">
    <location>
        <begin position="20"/>
        <end position="137"/>
    </location>
</feature>
<dbReference type="AlphaFoldDB" id="A0A1W9HX18"/>
<dbReference type="PANTHER" id="PTHR11364">
    <property type="entry name" value="THIOSULFATE SULFERTANSFERASE"/>
    <property type="match status" value="1"/>
</dbReference>
<dbReference type="InterPro" id="IPR001307">
    <property type="entry name" value="Thiosulphate_STrfase_CS"/>
</dbReference>
<comment type="caution">
    <text evidence="10">The sequence shown here is derived from an EMBL/GenBank/DDBJ whole genome shotgun (WGS) entry which is preliminary data.</text>
</comment>
<dbReference type="EMBL" id="LWDL01000016">
    <property type="protein sequence ID" value="OQW51983.1"/>
    <property type="molecule type" value="Genomic_DNA"/>
</dbReference>
<comment type="subcellular location">
    <subcellularLocation>
        <location evidence="1">Cytoplasm</location>
    </subcellularLocation>
</comment>
<reference evidence="10 11" key="1">
    <citation type="journal article" date="2017" name="Water Res.">
        <title>Comammox in drinking water systems.</title>
        <authorList>
            <person name="Wang Y."/>
            <person name="Ma L."/>
            <person name="Mao Y."/>
            <person name="Jiang X."/>
            <person name="Xia Y."/>
            <person name="Yu K."/>
            <person name="Li B."/>
            <person name="Zhang T."/>
        </authorList>
    </citation>
    <scope>NUCLEOTIDE SEQUENCE [LARGE SCALE GENOMIC DNA]</scope>
    <source>
        <strain evidence="10">SG_bin8</strain>
    </source>
</reference>
<dbReference type="EC" id="2.8.1.2" evidence="6"/>
<dbReference type="GO" id="GO:0005737">
    <property type="term" value="C:cytoplasm"/>
    <property type="evidence" value="ECO:0007669"/>
    <property type="project" value="UniProtKB-SubCell"/>
</dbReference>
<evidence type="ECO:0000256" key="5">
    <source>
        <dbReference type="ARBA" id="ARBA00051793"/>
    </source>
</evidence>
<dbReference type="PANTHER" id="PTHR11364:SF27">
    <property type="entry name" value="SULFURTRANSFERASE"/>
    <property type="match status" value="1"/>
</dbReference>
<evidence type="ECO:0000313" key="11">
    <source>
        <dbReference type="Proteomes" id="UP000192872"/>
    </source>
</evidence>
<keyword evidence="4" id="KW-0677">Repeat</keyword>
<comment type="catalytic activity">
    <reaction evidence="5">
        <text>2-oxo-3-sulfanylpropanoate + [thioredoxin]-dithiol = [thioredoxin]-disulfide + hydrogen sulfide + pyruvate + H(+)</text>
        <dbReference type="Rhea" id="RHEA:21740"/>
        <dbReference type="Rhea" id="RHEA-COMP:10698"/>
        <dbReference type="Rhea" id="RHEA-COMP:10700"/>
        <dbReference type="ChEBI" id="CHEBI:15361"/>
        <dbReference type="ChEBI" id="CHEBI:15378"/>
        <dbReference type="ChEBI" id="CHEBI:29919"/>
        <dbReference type="ChEBI" id="CHEBI:29950"/>
        <dbReference type="ChEBI" id="CHEBI:50058"/>
        <dbReference type="ChEBI" id="CHEBI:57678"/>
        <dbReference type="EC" id="2.8.1.2"/>
    </reaction>
    <physiologicalReaction direction="left-to-right" evidence="5">
        <dbReference type="Rhea" id="RHEA:21741"/>
    </physiologicalReaction>
</comment>
<dbReference type="PROSITE" id="PS50206">
    <property type="entry name" value="RHODANESE_3"/>
    <property type="match status" value="2"/>
</dbReference>
<evidence type="ECO:0000256" key="8">
    <source>
        <dbReference type="ARBA" id="ARBA00078354"/>
    </source>
</evidence>
<evidence type="ECO:0000313" key="10">
    <source>
        <dbReference type="EMBL" id="OQW51983.1"/>
    </source>
</evidence>
<evidence type="ECO:0000256" key="6">
    <source>
        <dbReference type="ARBA" id="ARBA00066832"/>
    </source>
</evidence>
<feature type="domain" description="Rhodanese" evidence="9">
    <location>
        <begin position="166"/>
        <end position="279"/>
    </location>
</feature>
<dbReference type="RefSeq" id="WP_376800588.1">
    <property type="nucleotide sequence ID" value="NZ_DBNB01000026.1"/>
</dbReference>
<evidence type="ECO:0000256" key="7">
    <source>
        <dbReference type="ARBA" id="ARBA00070833"/>
    </source>
</evidence>
<evidence type="ECO:0000256" key="4">
    <source>
        <dbReference type="ARBA" id="ARBA00022737"/>
    </source>
</evidence>
<organism evidence="10 11">
    <name type="scientific">Candidatus Raskinella chloraquaticus</name>
    <dbReference type="NCBI Taxonomy" id="1951219"/>
    <lineage>
        <taxon>Bacteria</taxon>
        <taxon>Pseudomonadati</taxon>
        <taxon>Pseudomonadota</taxon>
        <taxon>Alphaproteobacteria</taxon>
        <taxon>Hyphomicrobiales</taxon>
        <taxon>Phreatobacteraceae</taxon>
        <taxon>Candidatus Raskinella</taxon>
    </lineage>
</organism>
<evidence type="ECO:0000256" key="1">
    <source>
        <dbReference type="ARBA" id="ARBA00004496"/>
    </source>
</evidence>
<dbReference type="FunFam" id="3.40.250.10:FF:000001">
    <property type="entry name" value="Sulfurtransferase"/>
    <property type="match status" value="1"/>
</dbReference>
<dbReference type="CDD" id="cd01449">
    <property type="entry name" value="TST_Repeat_2"/>
    <property type="match status" value="1"/>
</dbReference>
<proteinExistence type="predicted"/>
<evidence type="ECO:0000259" key="9">
    <source>
        <dbReference type="PROSITE" id="PS50206"/>
    </source>
</evidence>
<dbReference type="NCBIfam" id="NF008557">
    <property type="entry name" value="PRK11493.1"/>
    <property type="match status" value="1"/>
</dbReference>
<dbReference type="InterPro" id="IPR045078">
    <property type="entry name" value="TST/MPST-like"/>
</dbReference>
<name>A0A1W9HX18_9HYPH</name>
<dbReference type="GO" id="GO:0016784">
    <property type="term" value="F:3-mercaptopyruvate sulfurtransferase activity"/>
    <property type="evidence" value="ECO:0007669"/>
    <property type="project" value="UniProtKB-EC"/>
</dbReference>
<dbReference type="CDD" id="cd01448">
    <property type="entry name" value="TST_Repeat_1"/>
    <property type="match status" value="1"/>
</dbReference>
<dbReference type="GO" id="GO:0004792">
    <property type="term" value="F:thiosulfate-cyanide sulfurtransferase activity"/>
    <property type="evidence" value="ECO:0007669"/>
    <property type="project" value="InterPro"/>
</dbReference>
<keyword evidence="10" id="KW-0670">Pyruvate</keyword>
<protein>
    <recommendedName>
        <fullName evidence="7">3-mercaptopyruvate sulfurtransferase</fullName>
        <ecNumber evidence="6">2.8.1.2</ecNumber>
    </recommendedName>
    <alternativeName>
        <fullName evidence="8">Rhodanese-like protein</fullName>
    </alternativeName>
</protein>
<dbReference type="SMART" id="SM00450">
    <property type="entry name" value="RHOD"/>
    <property type="match status" value="2"/>
</dbReference>
<evidence type="ECO:0000256" key="2">
    <source>
        <dbReference type="ARBA" id="ARBA00022490"/>
    </source>
</evidence>
<dbReference type="FunFam" id="3.40.250.10:FF:000015">
    <property type="entry name" value="Sulfurtransferase"/>
    <property type="match status" value="1"/>
</dbReference>
<accession>A0A1W9HX18</accession>
<dbReference type="STRING" id="1827387.A4S15_09075"/>
<keyword evidence="3 10" id="KW-0808">Transferase</keyword>
<dbReference type="InterPro" id="IPR001763">
    <property type="entry name" value="Rhodanese-like_dom"/>
</dbReference>
<dbReference type="Proteomes" id="UP000192872">
    <property type="component" value="Unassembled WGS sequence"/>
</dbReference>
<sequence length="281" mass="30216">MDNLPSTWLRSPEWLADHLSAPDLVVVDGSWYLPTQHRDAQAEYLAGHIPGAVHFDIDTVKDTTSDLPHMLPRPEGFASAMRKMGIGDGASILVYDGLGLFAAPRVWWMFRVFGLERVFILDGGLPRWKAEGRPLEEGRVERRPAHFTARFNSGAVRDLADVAKALQAGVQVVDARSSERFTGTAPEPRAGLPSGHMPGALNVPSSMLTIEGRLKPKSDLMAIFAAAGVDPARPIITTCGSGVSAVVLGLALDAVGAREWSVYDGSWSEWGADPHTAKTGA</sequence>
<dbReference type="InterPro" id="IPR036873">
    <property type="entry name" value="Rhodanese-like_dom_sf"/>
</dbReference>
<dbReference type="SUPFAM" id="SSF52821">
    <property type="entry name" value="Rhodanese/Cell cycle control phosphatase"/>
    <property type="match status" value="2"/>
</dbReference>
<dbReference type="Gene3D" id="3.40.250.10">
    <property type="entry name" value="Rhodanese-like domain"/>
    <property type="match status" value="2"/>
</dbReference>
<dbReference type="PROSITE" id="PS00380">
    <property type="entry name" value="RHODANESE_1"/>
    <property type="match status" value="1"/>
</dbReference>
<evidence type="ECO:0000256" key="3">
    <source>
        <dbReference type="ARBA" id="ARBA00022679"/>
    </source>
</evidence>
<gene>
    <name evidence="10" type="primary">sseA</name>
    <name evidence="10" type="ORF">A4S15_09075</name>
</gene>
<dbReference type="Pfam" id="PF00581">
    <property type="entry name" value="Rhodanese"/>
    <property type="match status" value="2"/>
</dbReference>
<keyword evidence="2" id="KW-0963">Cytoplasm</keyword>